<dbReference type="PANTHER" id="PTHR47432:SF1">
    <property type="entry name" value="CELL WALL ASSEMBLY REGULATOR SMI1"/>
    <property type="match status" value="1"/>
</dbReference>
<dbReference type="PANTHER" id="PTHR47432">
    <property type="entry name" value="CELL WALL ASSEMBLY REGULATOR SMI1"/>
    <property type="match status" value="1"/>
</dbReference>
<evidence type="ECO:0000313" key="4">
    <source>
        <dbReference type="Proteomes" id="UP000611554"/>
    </source>
</evidence>
<comment type="caution">
    <text evidence="3">The sequence shown here is derived from an EMBL/GenBank/DDBJ whole genome shotgun (WGS) entry which is preliminary data.</text>
</comment>
<gene>
    <name evidence="3" type="ORF">GCM10010140_02980</name>
</gene>
<feature type="compositionally biased region" description="Pro residues" evidence="1">
    <location>
        <begin position="29"/>
        <end position="43"/>
    </location>
</feature>
<dbReference type="InterPro" id="IPR037883">
    <property type="entry name" value="Knr4/Smi1-like_sf"/>
</dbReference>
<dbReference type="SUPFAM" id="SSF160631">
    <property type="entry name" value="SMI1/KNR4-like"/>
    <property type="match status" value="1"/>
</dbReference>
<dbReference type="InterPro" id="IPR018958">
    <property type="entry name" value="Knr4/Smi1-like_dom"/>
</dbReference>
<accession>A0ABQ2QF75</accession>
<sequence length="416" mass="44280">MAAAAAVIVVVIMRLRGRPAAPAAGPRPVSAPAPVSPPAPGPGPKSEGQWPPVPILGVPTADDLRRYGSGARLPRFLTAERPPRRPLDGPVRRRLTRWGAVAAALVLLAAGAQALESNVFSGGAGARAVRAEKDHVEDAPACEPGWGAVFTCQTLTEESYPYPGEDPGGFEGDLAARAEATGGPYPMETGSPEGTAGPYGDSGAPDADCRPGTARPRVRAVPPRVTRAVNRQWARIERWLRRNAPKTYRTLAGPGRARTIAVAEAQMGLRFPNDLRASLLRHDGTVAAGRAWPFGPLDNGLMSVREIRDTWRMLCGIDDTDDTAGPSDPRTEWWDGRMIPFGADGSGNHLVADSLIRDVGEHDHEGQLDFEPGGVPVRSYYALLKAMADALETGGTIGYWKPLAVDGELRWDVPDS</sequence>
<evidence type="ECO:0000259" key="2">
    <source>
        <dbReference type="SMART" id="SM00860"/>
    </source>
</evidence>
<dbReference type="EMBL" id="BMQJ01000001">
    <property type="protein sequence ID" value="GGP78212.1"/>
    <property type="molecule type" value="Genomic_DNA"/>
</dbReference>
<feature type="region of interest" description="Disordered" evidence="1">
    <location>
        <begin position="21"/>
        <end position="52"/>
    </location>
</feature>
<organism evidence="3 4">
    <name type="scientific">Streptosporangium pseudovulgare</name>
    <dbReference type="NCBI Taxonomy" id="35765"/>
    <lineage>
        <taxon>Bacteria</taxon>
        <taxon>Bacillati</taxon>
        <taxon>Actinomycetota</taxon>
        <taxon>Actinomycetes</taxon>
        <taxon>Streptosporangiales</taxon>
        <taxon>Streptosporangiaceae</taxon>
        <taxon>Streptosporangium</taxon>
    </lineage>
</organism>
<protein>
    <recommendedName>
        <fullName evidence="2">Knr4/Smi1-like domain-containing protein</fullName>
    </recommendedName>
</protein>
<evidence type="ECO:0000256" key="1">
    <source>
        <dbReference type="SAM" id="MobiDB-lite"/>
    </source>
</evidence>
<feature type="region of interest" description="Disordered" evidence="1">
    <location>
        <begin position="180"/>
        <end position="216"/>
    </location>
</feature>
<proteinExistence type="predicted"/>
<dbReference type="Proteomes" id="UP000611554">
    <property type="component" value="Unassembled WGS sequence"/>
</dbReference>
<reference evidence="4" key="1">
    <citation type="journal article" date="2019" name="Int. J. Syst. Evol. Microbiol.">
        <title>The Global Catalogue of Microorganisms (GCM) 10K type strain sequencing project: providing services to taxonomists for standard genome sequencing and annotation.</title>
        <authorList>
            <consortium name="The Broad Institute Genomics Platform"/>
            <consortium name="The Broad Institute Genome Sequencing Center for Infectious Disease"/>
            <person name="Wu L."/>
            <person name="Ma J."/>
        </authorList>
    </citation>
    <scope>NUCLEOTIDE SEQUENCE [LARGE SCALE GENOMIC DNA]</scope>
    <source>
        <strain evidence="4">JCM 3115</strain>
    </source>
</reference>
<name>A0ABQ2QF75_9ACTN</name>
<dbReference type="InterPro" id="IPR051873">
    <property type="entry name" value="KNR4/SMI1_regulator"/>
</dbReference>
<keyword evidence="4" id="KW-1185">Reference proteome</keyword>
<dbReference type="SMART" id="SM00860">
    <property type="entry name" value="SMI1_KNR4"/>
    <property type="match status" value="1"/>
</dbReference>
<evidence type="ECO:0000313" key="3">
    <source>
        <dbReference type="EMBL" id="GGP78212.1"/>
    </source>
</evidence>
<dbReference type="Pfam" id="PF09346">
    <property type="entry name" value="SMI1_KNR4"/>
    <property type="match status" value="1"/>
</dbReference>
<feature type="domain" description="Knr4/Smi1-like" evidence="2">
    <location>
        <begin position="254"/>
        <end position="393"/>
    </location>
</feature>